<feature type="transmembrane region" description="Helical" evidence="2">
    <location>
        <begin position="203"/>
        <end position="225"/>
    </location>
</feature>
<comment type="caution">
    <text evidence="3">The sequence shown here is derived from an EMBL/GenBank/DDBJ whole genome shotgun (WGS) entry which is preliminary data.</text>
</comment>
<name>A0AAE4QU53_9ACTN</name>
<feature type="region of interest" description="Disordered" evidence="1">
    <location>
        <begin position="1"/>
        <end position="27"/>
    </location>
</feature>
<dbReference type="GO" id="GO:0005886">
    <property type="term" value="C:plasma membrane"/>
    <property type="evidence" value="ECO:0007669"/>
    <property type="project" value="TreeGrafter"/>
</dbReference>
<dbReference type="Pfam" id="PF13347">
    <property type="entry name" value="MFS_2"/>
    <property type="match status" value="1"/>
</dbReference>
<feature type="transmembrane region" description="Helical" evidence="2">
    <location>
        <begin position="66"/>
        <end position="89"/>
    </location>
</feature>
<feature type="transmembrane region" description="Helical" evidence="2">
    <location>
        <begin position="431"/>
        <end position="454"/>
    </location>
</feature>
<feature type="transmembrane region" description="Helical" evidence="2">
    <location>
        <begin position="292"/>
        <end position="312"/>
    </location>
</feature>
<evidence type="ECO:0000256" key="2">
    <source>
        <dbReference type="SAM" id="Phobius"/>
    </source>
</evidence>
<feature type="transmembrane region" description="Helical" evidence="2">
    <location>
        <begin position="170"/>
        <end position="191"/>
    </location>
</feature>
<protein>
    <submittedName>
        <fullName evidence="3">MFS transporter</fullName>
    </submittedName>
</protein>
<dbReference type="GO" id="GO:0015293">
    <property type="term" value="F:symporter activity"/>
    <property type="evidence" value="ECO:0007669"/>
    <property type="project" value="InterPro"/>
</dbReference>
<feature type="transmembrane region" description="Helical" evidence="2">
    <location>
        <begin position="350"/>
        <end position="372"/>
    </location>
</feature>
<dbReference type="RefSeq" id="WP_317468280.1">
    <property type="nucleotide sequence ID" value="NZ_JAWLKJ010000001.1"/>
</dbReference>
<dbReference type="GO" id="GO:0008643">
    <property type="term" value="P:carbohydrate transport"/>
    <property type="evidence" value="ECO:0007669"/>
    <property type="project" value="InterPro"/>
</dbReference>
<feature type="transmembrane region" description="Helical" evidence="2">
    <location>
        <begin position="324"/>
        <end position="344"/>
    </location>
</feature>
<reference evidence="3" key="1">
    <citation type="submission" date="2023-10" db="EMBL/GenBank/DDBJ databases">
        <title>Development of a sustainable strategy for remediation of hydrocarbon-contaminated territories based on the waste exchange concept.</title>
        <authorList>
            <person name="Krivoruchko A."/>
        </authorList>
    </citation>
    <scope>NUCLEOTIDE SEQUENCE</scope>
    <source>
        <strain evidence="3">IEGM 1175</strain>
    </source>
</reference>
<feature type="transmembrane region" description="Helical" evidence="2">
    <location>
        <begin position="393"/>
        <end position="419"/>
    </location>
</feature>
<organism evidence="3 4">
    <name type="scientific">Dietzia maris</name>
    <dbReference type="NCBI Taxonomy" id="37915"/>
    <lineage>
        <taxon>Bacteria</taxon>
        <taxon>Bacillati</taxon>
        <taxon>Actinomycetota</taxon>
        <taxon>Actinomycetes</taxon>
        <taxon>Mycobacteriales</taxon>
        <taxon>Dietziaceae</taxon>
        <taxon>Dietzia</taxon>
    </lineage>
</organism>
<proteinExistence type="predicted"/>
<dbReference type="EMBL" id="JAWLKJ010000001">
    <property type="protein sequence ID" value="MDV6297647.1"/>
    <property type="molecule type" value="Genomic_DNA"/>
</dbReference>
<dbReference type="PANTHER" id="PTHR11328:SF24">
    <property type="entry name" value="MAJOR FACILITATOR SUPERFAMILY (MFS) PROFILE DOMAIN-CONTAINING PROTEIN"/>
    <property type="match status" value="1"/>
</dbReference>
<dbReference type="AlphaFoldDB" id="A0AAE4QU53"/>
<dbReference type="InterPro" id="IPR036259">
    <property type="entry name" value="MFS_trans_sf"/>
</dbReference>
<keyword evidence="2" id="KW-0812">Transmembrane</keyword>
<accession>A0AAE4QU53</accession>
<evidence type="ECO:0000313" key="3">
    <source>
        <dbReference type="EMBL" id="MDV6297647.1"/>
    </source>
</evidence>
<keyword evidence="2" id="KW-1133">Transmembrane helix</keyword>
<keyword evidence="2" id="KW-0472">Membrane</keyword>
<feature type="transmembrane region" description="Helical" evidence="2">
    <location>
        <begin position="261"/>
        <end position="280"/>
    </location>
</feature>
<evidence type="ECO:0000256" key="1">
    <source>
        <dbReference type="SAM" id="MobiDB-lite"/>
    </source>
</evidence>
<evidence type="ECO:0000313" key="4">
    <source>
        <dbReference type="Proteomes" id="UP001185873"/>
    </source>
</evidence>
<sequence length="468" mass="47832">MTTTADTGGEPGAGGAPRGAPGRTVTDRSTTAPVLASYAAGSLGTGAFGTLPGLVLAYYLTDSIGVAAAVATVLVLVPKVIDVLAYPLIGAISDRASHRSGYRTGLMLFGALALPLLFVATFSAPTGWSTSAAGVWVMGFFLLASIAYSCFQVPYLALPAELTDDAAARVTLLAWRVAVLAAAILLTGGGGPALRDAAGGGPTGYVVMAVGVAALMLMGMLWSTFVAGRRTIMRADAPAGGLAHEYRDGLDALRVTRPFRLLVAVFCLQAVATAVMLAGGQYVATYVLGDETALTGLFLALVGPALLVMPLWTRLAHARGKVPALAAATALFTAATLLLIPAGFSPGAWVHLPVAMAGVAYAGMQALPMSMLPDCTDLDRTLGGRRRSGAMSGLWTASETGSMAMGPVVVLALLAFGGFRSGGVADQPGTAQWAIVLAFSLVPAIFAGASLLLIRTLGRSYPRWTERT</sequence>
<gene>
    <name evidence="3" type="ORF">R3P82_00810</name>
</gene>
<feature type="transmembrane region" description="Helical" evidence="2">
    <location>
        <begin position="101"/>
        <end position="123"/>
    </location>
</feature>
<dbReference type="InterPro" id="IPR039672">
    <property type="entry name" value="MFS_2"/>
</dbReference>
<dbReference type="PANTHER" id="PTHR11328">
    <property type="entry name" value="MAJOR FACILITATOR SUPERFAMILY DOMAIN-CONTAINING PROTEIN"/>
    <property type="match status" value="1"/>
</dbReference>
<feature type="transmembrane region" description="Helical" evidence="2">
    <location>
        <begin position="38"/>
        <end position="60"/>
    </location>
</feature>
<dbReference type="Gene3D" id="1.20.1250.20">
    <property type="entry name" value="MFS general substrate transporter like domains"/>
    <property type="match status" value="2"/>
</dbReference>
<dbReference type="Proteomes" id="UP001185873">
    <property type="component" value="Unassembled WGS sequence"/>
</dbReference>
<feature type="transmembrane region" description="Helical" evidence="2">
    <location>
        <begin position="135"/>
        <end position="158"/>
    </location>
</feature>
<dbReference type="SUPFAM" id="SSF103473">
    <property type="entry name" value="MFS general substrate transporter"/>
    <property type="match status" value="1"/>
</dbReference>